<evidence type="ECO:0000313" key="3">
    <source>
        <dbReference type="Proteomes" id="UP001596072"/>
    </source>
</evidence>
<proteinExistence type="predicted"/>
<gene>
    <name evidence="2" type="ORF">ACFPQB_09290</name>
</gene>
<dbReference type="Proteomes" id="UP001596072">
    <property type="component" value="Unassembled WGS sequence"/>
</dbReference>
<reference evidence="3" key="1">
    <citation type="journal article" date="2019" name="Int. J. Syst. Evol. Microbiol.">
        <title>The Global Catalogue of Microorganisms (GCM) 10K type strain sequencing project: providing services to taxonomists for standard genome sequencing and annotation.</title>
        <authorList>
            <consortium name="The Broad Institute Genomics Platform"/>
            <consortium name="The Broad Institute Genome Sequencing Center for Infectious Disease"/>
            <person name="Wu L."/>
            <person name="Ma J."/>
        </authorList>
    </citation>
    <scope>NUCLEOTIDE SEQUENCE [LARGE SCALE GENOMIC DNA]</scope>
    <source>
        <strain evidence="3">YIM 94188</strain>
    </source>
</reference>
<feature type="chain" id="PRO_5046360513" description="Lipoprotein" evidence="1">
    <location>
        <begin position="19"/>
        <end position="119"/>
    </location>
</feature>
<keyword evidence="1" id="KW-0732">Signal</keyword>
<protein>
    <recommendedName>
        <fullName evidence="4">Lipoprotein</fullName>
    </recommendedName>
</protein>
<evidence type="ECO:0000313" key="2">
    <source>
        <dbReference type="EMBL" id="MFC5729112.1"/>
    </source>
</evidence>
<dbReference type="RefSeq" id="WP_136434830.1">
    <property type="nucleotide sequence ID" value="NZ_JBHSNS010000003.1"/>
</dbReference>
<evidence type="ECO:0008006" key="4">
    <source>
        <dbReference type="Google" id="ProtNLM"/>
    </source>
</evidence>
<sequence>MSPARVSLRSVACLLVLAGCGSTTTTPSSDEPGDCTAKLRIGDTTYAFHEDAVTSHPAPVKPLAAGEILDCDGKVVDTATPVQMRGVPVSVAVAVVEGWPGIYVAEGVAPSTWPDRLRR</sequence>
<organism evidence="2 3">
    <name type="scientific">Nocardioides vastitatis</name>
    <dbReference type="NCBI Taxonomy" id="2568655"/>
    <lineage>
        <taxon>Bacteria</taxon>
        <taxon>Bacillati</taxon>
        <taxon>Actinomycetota</taxon>
        <taxon>Actinomycetes</taxon>
        <taxon>Propionibacteriales</taxon>
        <taxon>Nocardioidaceae</taxon>
        <taxon>Nocardioides</taxon>
    </lineage>
</organism>
<evidence type="ECO:0000256" key="1">
    <source>
        <dbReference type="SAM" id="SignalP"/>
    </source>
</evidence>
<dbReference type="EMBL" id="JBHSNS010000003">
    <property type="protein sequence ID" value="MFC5729112.1"/>
    <property type="molecule type" value="Genomic_DNA"/>
</dbReference>
<dbReference type="PROSITE" id="PS51257">
    <property type="entry name" value="PROKAR_LIPOPROTEIN"/>
    <property type="match status" value="1"/>
</dbReference>
<feature type="signal peptide" evidence="1">
    <location>
        <begin position="1"/>
        <end position="18"/>
    </location>
</feature>
<keyword evidence="3" id="KW-1185">Reference proteome</keyword>
<accession>A0ABW0ZGE3</accession>
<comment type="caution">
    <text evidence="2">The sequence shown here is derived from an EMBL/GenBank/DDBJ whole genome shotgun (WGS) entry which is preliminary data.</text>
</comment>
<name>A0ABW0ZGE3_9ACTN</name>